<dbReference type="Proteomes" id="UP001206312">
    <property type="component" value="Unassembled WGS sequence"/>
</dbReference>
<dbReference type="PANTHER" id="PTHR47053:SF1">
    <property type="entry name" value="MUREIN DD-ENDOPEPTIDASE MEPH-RELATED"/>
    <property type="match status" value="1"/>
</dbReference>
<dbReference type="PANTHER" id="PTHR47053">
    <property type="entry name" value="MUREIN DD-ENDOPEPTIDASE MEPH-RELATED"/>
    <property type="match status" value="1"/>
</dbReference>
<dbReference type="InterPro" id="IPR051202">
    <property type="entry name" value="Peptidase_C40"/>
</dbReference>
<keyword evidence="2" id="KW-0645">Protease</keyword>
<dbReference type="PROSITE" id="PS51935">
    <property type="entry name" value="NLPC_P60"/>
    <property type="match status" value="1"/>
</dbReference>
<sequence>MQYGICSLSLLPVHETADGHSGLVTQLLYGELFCLLESRKHWSRIRTQADQTEGWVRNSQVHSLEEAAYRALEQESGGGCAADLVSHICTVDGVLLAVPLGASVRHAAHLGHSHEGAVFPQQGAGKEALVETALLYLGTPEMQGGRSPFGIDAGGLSQMVYRSQGLLLKRNPNQQATQGVPLSFIEESDPGDLAFFDGPDGVINHVGIIMKDNYIIHCDGEVRIDRIDHTGIFNTSLRRYTHPLRVIKKIAE</sequence>
<keyword evidence="4" id="KW-0788">Thiol protease</keyword>
<comment type="caution">
    <text evidence="6">The sequence shown here is derived from an EMBL/GenBank/DDBJ whole genome shotgun (WGS) entry which is preliminary data.</text>
</comment>
<keyword evidence="7" id="KW-1185">Reference proteome</keyword>
<dbReference type="InterPro" id="IPR041382">
    <property type="entry name" value="SH3_16"/>
</dbReference>
<gene>
    <name evidence="6" type="ORF">NG653_02815</name>
</gene>
<accession>A0ABT1AVY4</accession>
<comment type="similarity">
    <text evidence="1">Belongs to the peptidase C40 family.</text>
</comment>
<dbReference type="InterPro" id="IPR000064">
    <property type="entry name" value="NLP_P60_dom"/>
</dbReference>
<dbReference type="Gene3D" id="2.30.30.40">
    <property type="entry name" value="SH3 Domains"/>
    <property type="match status" value="1"/>
</dbReference>
<evidence type="ECO:0000256" key="1">
    <source>
        <dbReference type="ARBA" id="ARBA00007074"/>
    </source>
</evidence>
<dbReference type="Pfam" id="PF00877">
    <property type="entry name" value="NLPC_P60"/>
    <property type="match status" value="1"/>
</dbReference>
<evidence type="ECO:0000313" key="7">
    <source>
        <dbReference type="Proteomes" id="UP001206312"/>
    </source>
</evidence>
<dbReference type="RefSeq" id="WP_252740154.1">
    <property type="nucleotide sequence ID" value="NZ_JAMXIB010000002.1"/>
</dbReference>
<keyword evidence="3" id="KW-0378">Hydrolase</keyword>
<evidence type="ECO:0000256" key="4">
    <source>
        <dbReference type="ARBA" id="ARBA00022807"/>
    </source>
</evidence>
<evidence type="ECO:0000259" key="5">
    <source>
        <dbReference type="PROSITE" id="PS51935"/>
    </source>
</evidence>
<evidence type="ECO:0000256" key="2">
    <source>
        <dbReference type="ARBA" id="ARBA00022670"/>
    </source>
</evidence>
<dbReference type="EMBL" id="JAMXIB010000002">
    <property type="protein sequence ID" value="MCO5723772.1"/>
    <property type="molecule type" value="Genomic_DNA"/>
</dbReference>
<reference evidence="6 7" key="1">
    <citation type="submission" date="2022-06" db="EMBL/GenBank/DDBJ databases">
        <authorList>
            <person name="Xuan X."/>
        </authorList>
    </citation>
    <scope>NUCLEOTIDE SEQUENCE [LARGE SCALE GENOMIC DNA]</scope>
    <source>
        <strain evidence="6 7">2V75</strain>
    </source>
</reference>
<name>A0ABT1AVY4_9FLAO</name>
<proteinExistence type="inferred from homology"/>
<evidence type="ECO:0000256" key="3">
    <source>
        <dbReference type="ARBA" id="ARBA00022801"/>
    </source>
</evidence>
<dbReference type="InterPro" id="IPR038765">
    <property type="entry name" value="Papain-like_cys_pep_sf"/>
</dbReference>
<evidence type="ECO:0000313" key="6">
    <source>
        <dbReference type="EMBL" id="MCO5723772.1"/>
    </source>
</evidence>
<feature type="domain" description="NlpC/P60" evidence="5">
    <location>
        <begin position="123"/>
        <end position="247"/>
    </location>
</feature>
<organism evidence="6 7">
    <name type="scientific">Robiginitalea marina</name>
    <dbReference type="NCBI Taxonomy" id="2954105"/>
    <lineage>
        <taxon>Bacteria</taxon>
        <taxon>Pseudomonadati</taxon>
        <taxon>Bacteroidota</taxon>
        <taxon>Flavobacteriia</taxon>
        <taxon>Flavobacteriales</taxon>
        <taxon>Flavobacteriaceae</taxon>
        <taxon>Robiginitalea</taxon>
    </lineage>
</organism>
<dbReference type="Gene3D" id="3.90.1720.10">
    <property type="entry name" value="endopeptidase domain like (from Nostoc punctiforme)"/>
    <property type="match status" value="1"/>
</dbReference>
<dbReference type="Pfam" id="PF18348">
    <property type="entry name" value="SH3_16"/>
    <property type="match status" value="1"/>
</dbReference>
<protein>
    <submittedName>
        <fullName evidence="6">C40 family peptidase</fullName>
    </submittedName>
</protein>
<dbReference type="SUPFAM" id="SSF54001">
    <property type="entry name" value="Cysteine proteinases"/>
    <property type="match status" value="1"/>
</dbReference>